<name>A0A0L6UWZ9_9BASI</name>
<reference evidence="1 2" key="1">
    <citation type="submission" date="2015-08" db="EMBL/GenBank/DDBJ databases">
        <title>Next Generation Sequencing and Analysis of the Genome of Puccinia sorghi L Schw, the Causal Agent of Maize Common Rust.</title>
        <authorList>
            <person name="Rochi L."/>
            <person name="Burguener G."/>
            <person name="Darino M."/>
            <person name="Turjanski A."/>
            <person name="Kreff E."/>
            <person name="Dieguez M.J."/>
            <person name="Sacco F."/>
        </authorList>
    </citation>
    <scope>NUCLEOTIDE SEQUENCE [LARGE SCALE GENOMIC DNA]</scope>
    <source>
        <strain evidence="1 2">RO10H11247</strain>
    </source>
</reference>
<sequence>MRKVQGRINDESKSEVCALRQASDLKSDPFDNRGVIQRLLSTDGLRGYCCASREWKDRRSKCLFAFDSRMLSSHWLSVACQFMICRSELEVRHVTIVHGNNSTPWQDDHMAYHHQMRCKGTSTHACMGLMARVNVRALILQLHLKHISIPNMLTIVANTYQSFTERSSMHRIGPDLHLKNIRTSPTEEAFVPYTFYTKTFSVVLKEATLVSACVMLNPGSQFFNSGHLALSPPQYSPQIQVPSGYWIIHNGGLDQAVADELCECGLLLCWKGEFFSTKLNVSTQVSDSVTCLHSVVLHQVSLSTRMNLNSRSIFFKHSLNQQLNHAATQPQVSINLLILLFLNSLLSLLVKPDHFCSSSFFVLSSSQVLFLNLSISSSSCCLPKCWLFFTCLFYGQNKAVCNASPIHIQGLIPPWHETRRRYNCNQSHSDQLFFYLIIQVTLAVSLMQEDSMLCALREEPKKMFNLNTPKWKPQTRGKSGGRKGVNNVFSPSSHVLLYQLYSSLPQLPLESIFLHLSVTCYLSSGLEEKDILSWLFFVFPVRKTVMNHTFASLVLMCEIPTLQDLIIGTNRKECEGFTGRKTALNRNTNLEGLNMKTPNCTAVVHRQMLDVLHILEYGSWNQKWLKMIFLIRYEDPGRAAIPSHKTSVGNKKFFFEGKDFKLKMQSVVKGYPGFIFSVASMSEIAASKPTRGRCLGFKVEDVEHSVDHQISPITLGEGSFGQFWTSGNGMDVYIQGIFNVRKKWTKIIR</sequence>
<evidence type="ECO:0000313" key="2">
    <source>
        <dbReference type="Proteomes" id="UP000037035"/>
    </source>
</evidence>
<accession>A0A0L6UWZ9</accession>
<keyword evidence="2" id="KW-1185">Reference proteome</keyword>
<dbReference type="AlphaFoldDB" id="A0A0L6UWZ9"/>
<gene>
    <name evidence="1" type="ORF">VP01_3453g1</name>
</gene>
<organism evidence="1 2">
    <name type="scientific">Puccinia sorghi</name>
    <dbReference type="NCBI Taxonomy" id="27349"/>
    <lineage>
        <taxon>Eukaryota</taxon>
        <taxon>Fungi</taxon>
        <taxon>Dikarya</taxon>
        <taxon>Basidiomycota</taxon>
        <taxon>Pucciniomycotina</taxon>
        <taxon>Pucciniomycetes</taxon>
        <taxon>Pucciniales</taxon>
        <taxon>Pucciniaceae</taxon>
        <taxon>Puccinia</taxon>
    </lineage>
</organism>
<dbReference type="EMBL" id="LAVV01008450">
    <property type="protein sequence ID" value="KNZ52767.1"/>
    <property type="molecule type" value="Genomic_DNA"/>
</dbReference>
<proteinExistence type="predicted"/>
<comment type="caution">
    <text evidence="1">The sequence shown here is derived from an EMBL/GenBank/DDBJ whole genome shotgun (WGS) entry which is preliminary data.</text>
</comment>
<evidence type="ECO:0000313" key="1">
    <source>
        <dbReference type="EMBL" id="KNZ52767.1"/>
    </source>
</evidence>
<protein>
    <submittedName>
        <fullName evidence="1">Uncharacterized protein</fullName>
    </submittedName>
</protein>
<dbReference type="Proteomes" id="UP000037035">
    <property type="component" value="Unassembled WGS sequence"/>
</dbReference>
<dbReference type="VEuPathDB" id="FungiDB:VP01_3453g1"/>